<evidence type="ECO:0000256" key="4">
    <source>
        <dbReference type="PIRSR" id="PIRSR603782-2"/>
    </source>
</evidence>
<dbReference type="Proteomes" id="UP000290759">
    <property type="component" value="Unassembled WGS sequence"/>
</dbReference>
<keyword evidence="7" id="KW-1185">Reference proteome</keyword>
<dbReference type="InterPro" id="IPR013766">
    <property type="entry name" value="Thioredoxin_domain"/>
</dbReference>
<feature type="binding site" evidence="3">
    <location>
        <position position="114"/>
    </location>
    <ligand>
        <name>Cu cation</name>
        <dbReference type="ChEBI" id="CHEBI:23378"/>
    </ligand>
</feature>
<feature type="domain" description="Thioredoxin" evidence="5">
    <location>
        <begin position="1"/>
        <end position="151"/>
    </location>
</feature>
<evidence type="ECO:0000313" key="6">
    <source>
        <dbReference type="EMBL" id="RYC31360.1"/>
    </source>
</evidence>
<keyword evidence="2 3" id="KW-0186">Copper</keyword>
<feature type="binding site" evidence="3">
    <location>
        <position position="25"/>
    </location>
    <ligand>
        <name>Cu cation</name>
        <dbReference type="ChEBI" id="CHEBI:23378"/>
    </ligand>
</feature>
<gene>
    <name evidence="6" type="ORF">D3273_14380</name>
</gene>
<organism evidence="6 7">
    <name type="scientific">Lichenibacterium minor</name>
    <dbReference type="NCBI Taxonomy" id="2316528"/>
    <lineage>
        <taxon>Bacteria</taxon>
        <taxon>Pseudomonadati</taxon>
        <taxon>Pseudomonadota</taxon>
        <taxon>Alphaproteobacteria</taxon>
        <taxon>Hyphomicrobiales</taxon>
        <taxon>Lichenihabitantaceae</taxon>
        <taxon>Lichenibacterium</taxon>
    </lineage>
</organism>
<dbReference type="Gene3D" id="3.40.30.10">
    <property type="entry name" value="Glutaredoxin"/>
    <property type="match status" value="1"/>
</dbReference>
<feature type="binding site" evidence="3">
    <location>
        <position position="29"/>
    </location>
    <ligand>
        <name>Cu cation</name>
        <dbReference type="ChEBI" id="CHEBI:23378"/>
    </ligand>
</feature>
<dbReference type="InterPro" id="IPR036249">
    <property type="entry name" value="Thioredoxin-like_sf"/>
</dbReference>
<sequence>MDGHPFDIGAERGRVVLVYFGYTHCPDVCPSTLADLRDAVGRLGPDAERVRVVFVTLDPRRDTGPLLADYLVSFTPEAGAPFVGLVADEAALAASARAWGVTWRSAEGGAYLDHSSVVTAVGPDGRARLRYGFSQSADPAALARDVEGLIHGA</sequence>
<reference evidence="6 7" key="1">
    <citation type="submission" date="2018-12" db="EMBL/GenBank/DDBJ databases">
        <authorList>
            <person name="Grouzdev D.S."/>
            <person name="Krutkina M.S."/>
        </authorList>
    </citation>
    <scope>NUCLEOTIDE SEQUENCE [LARGE SCALE GENOMIC DNA]</scope>
    <source>
        <strain evidence="6 7">RmlP026</strain>
    </source>
</reference>
<dbReference type="SUPFAM" id="SSF52833">
    <property type="entry name" value="Thioredoxin-like"/>
    <property type="match status" value="1"/>
</dbReference>
<evidence type="ECO:0000256" key="3">
    <source>
        <dbReference type="PIRSR" id="PIRSR603782-1"/>
    </source>
</evidence>
<proteinExistence type="inferred from homology"/>
<comment type="similarity">
    <text evidence="1">Belongs to the SCO1/2 family.</text>
</comment>
<dbReference type="Pfam" id="PF02630">
    <property type="entry name" value="SCO1-SenC"/>
    <property type="match status" value="1"/>
</dbReference>
<dbReference type="PROSITE" id="PS51352">
    <property type="entry name" value="THIOREDOXIN_2"/>
    <property type="match status" value="1"/>
</dbReference>
<evidence type="ECO:0000259" key="5">
    <source>
        <dbReference type="PROSITE" id="PS51352"/>
    </source>
</evidence>
<evidence type="ECO:0000256" key="2">
    <source>
        <dbReference type="ARBA" id="ARBA00023008"/>
    </source>
</evidence>
<dbReference type="PANTHER" id="PTHR12151">
    <property type="entry name" value="ELECTRON TRANSPORT PROTIN SCO1/SENC FAMILY MEMBER"/>
    <property type="match status" value="1"/>
</dbReference>
<comment type="caution">
    <text evidence="6">The sequence shown here is derived from an EMBL/GenBank/DDBJ whole genome shotgun (WGS) entry which is preliminary data.</text>
</comment>
<dbReference type="EMBL" id="QYBB01000015">
    <property type="protein sequence ID" value="RYC31360.1"/>
    <property type="molecule type" value="Genomic_DNA"/>
</dbReference>
<dbReference type="OrthoDB" id="9790194at2"/>
<dbReference type="InterPro" id="IPR003782">
    <property type="entry name" value="SCO1/SenC"/>
</dbReference>
<dbReference type="AlphaFoldDB" id="A0A4Q2U503"/>
<evidence type="ECO:0000313" key="7">
    <source>
        <dbReference type="Proteomes" id="UP000290759"/>
    </source>
</evidence>
<feature type="disulfide bond" description="Redox-active" evidence="4">
    <location>
        <begin position="25"/>
        <end position="29"/>
    </location>
</feature>
<evidence type="ECO:0000256" key="1">
    <source>
        <dbReference type="ARBA" id="ARBA00010996"/>
    </source>
</evidence>
<protein>
    <submittedName>
        <fullName evidence="6">SCO family protein</fullName>
    </submittedName>
</protein>
<dbReference type="GO" id="GO:0046872">
    <property type="term" value="F:metal ion binding"/>
    <property type="evidence" value="ECO:0007669"/>
    <property type="project" value="UniProtKB-KW"/>
</dbReference>
<dbReference type="PANTHER" id="PTHR12151:SF25">
    <property type="entry name" value="LINALOOL DEHYDRATASE_ISOMERASE DOMAIN-CONTAINING PROTEIN"/>
    <property type="match status" value="1"/>
</dbReference>
<reference evidence="6 7" key="2">
    <citation type="submission" date="2019-02" db="EMBL/GenBank/DDBJ databases">
        <title>'Lichenibacterium ramalinii' gen. nov. sp. nov., 'Lichenibacterium minor' gen. nov. sp. nov.</title>
        <authorList>
            <person name="Pankratov T."/>
        </authorList>
    </citation>
    <scope>NUCLEOTIDE SEQUENCE [LARGE SCALE GENOMIC DNA]</scope>
    <source>
        <strain evidence="6 7">RmlP026</strain>
    </source>
</reference>
<dbReference type="CDD" id="cd02968">
    <property type="entry name" value="SCO"/>
    <property type="match status" value="1"/>
</dbReference>
<keyword evidence="4" id="KW-1015">Disulfide bond</keyword>
<name>A0A4Q2U503_9HYPH</name>
<accession>A0A4Q2U503</accession>
<keyword evidence="3" id="KW-0479">Metal-binding</keyword>